<dbReference type="InterPro" id="IPR001584">
    <property type="entry name" value="Integrase_cat-core"/>
</dbReference>
<dbReference type="InterPro" id="IPR009057">
    <property type="entry name" value="Homeodomain-like_sf"/>
</dbReference>
<dbReference type="PROSITE" id="PS50994">
    <property type="entry name" value="INTEGRASE"/>
    <property type="match status" value="1"/>
</dbReference>
<dbReference type="Pfam" id="PF13551">
    <property type="entry name" value="HTH_29"/>
    <property type="match status" value="1"/>
</dbReference>
<feature type="region of interest" description="Disordered" evidence="1">
    <location>
        <begin position="409"/>
        <end position="446"/>
    </location>
</feature>
<dbReference type="Gene3D" id="3.30.420.10">
    <property type="entry name" value="Ribonuclease H-like superfamily/Ribonuclease H"/>
    <property type="match status" value="1"/>
</dbReference>
<dbReference type="Proteomes" id="UP000622890">
    <property type="component" value="Unassembled WGS sequence"/>
</dbReference>
<dbReference type="NCBIfam" id="NF033594">
    <property type="entry name" value="transpos_ISNCY_2"/>
    <property type="match status" value="1"/>
</dbReference>
<name>A0A934W3F0_9BURK</name>
<evidence type="ECO:0000256" key="1">
    <source>
        <dbReference type="SAM" id="MobiDB-lite"/>
    </source>
</evidence>
<dbReference type="RefSeq" id="WP_200595587.1">
    <property type="nucleotide sequence ID" value="NZ_JAEPBG010000011.1"/>
</dbReference>
<feature type="domain" description="Integrase catalytic" evidence="2">
    <location>
        <begin position="132"/>
        <end position="317"/>
    </location>
</feature>
<sequence length="460" mass="52687">MASTELITMSMQEADRLKTIQLVIDGNLRASTAAQRLNLTKRQVNRLVQRYRQDGAAGLISRQRGQAGHHRLQPELRTVAMTILRQRYADFGPTLACEKLRELHGIEVAKETLRLWMMEAGLWIPRKLRSPTVYQPRNRRHCVGELVQIDGSDHPWFEDRAPACTLLVFIDDATSRLMQLHFTYSESTFSYFEALRTYLERHGKPQAFYSDKAGIFRVNQKQTAGGRGYTQFGRALYELNIESLCANTSQAKGRVERANLTLQDRLVKELRLQGISTIAEANVYAPAFIADYNRRFAKPPRNDFDAHRPLRDDEDLDLIFTWREARKVSHALTLQYDKTLYLLANTPAMRKLIHRYLDVYEYPDGRIEIRANGVVLPYATYDRLPQVEQGAIVDNKRLAHVLQVAQLVQQQRDDRRGRSGTPARTNQGKTPANVPARPGTKRQRQLSADDLAQALHAAMH</sequence>
<keyword evidence="4" id="KW-1185">Reference proteome</keyword>
<dbReference type="GO" id="GO:0003676">
    <property type="term" value="F:nucleic acid binding"/>
    <property type="evidence" value="ECO:0007669"/>
    <property type="project" value="InterPro"/>
</dbReference>
<dbReference type="PANTHER" id="PTHR35004:SF7">
    <property type="entry name" value="INTEGRASE PROTEIN"/>
    <property type="match status" value="1"/>
</dbReference>
<evidence type="ECO:0000259" key="2">
    <source>
        <dbReference type="PROSITE" id="PS50994"/>
    </source>
</evidence>
<dbReference type="PANTHER" id="PTHR35004">
    <property type="entry name" value="TRANSPOSASE RV3428C-RELATED"/>
    <property type="match status" value="1"/>
</dbReference>
<protein>
    <submittedName>
        <fullName evidence="3">ISNCY family transposase</fullName>
    </submittedName>
</protein>
<dbReference type="EMBL" id="JAEPBG010000011">
    <property type="protein sequence ID" value="MBK4737366.1"/>
    <property type="molecule type" value="Genomic_DNA"/>
</dbReference>
<dbReference type="SUPFAM" id="SSF46689">
    <property type="entry name" value="Homeodomain-like"/>
    <property type="match status" value="1"/>
</dbReference>
<dbReference type="InterPro" id="IPR012337">
    <property type="entry name" value="RNaseH-like_sf"/>
</dbReference>
<dbReference type="SUPFAM" id="SSF53098">
    <property type="entry name" value="Ribonuclease H-like"/>
    <property type="match status" value="1"/>
</dbReference>
<dbReference type="AlphaFoldDB" id="A0A934W3F0"/>
<evidence type="ECO:0000313" key="3">
    <source>
        <dbReference type="EMBL" id="MBK4737366.1"/>
    </source>
</evidence>
<evidence type="ECO:0000313" key="4">
    <source>
        <dbReference type="Proteomes" id="UP000622890"/>
    </source>
</evidence>
<dbReference type="InterPro" id="IPR036397">
    <property type="entry name" value="RNaseH_sf"/>
</dbReference>
<dbReference type="GO" id="GO:0015074">
    <property type="term" value="P:DNA integration"/>
    <property type="evidence" value="ECO:0007669"/>
    <property type="project" value="InterPro"/>
</dbReference>
<dbReference type="InterPro" id="IPR047797">
    <property type="entry name" value="ISNCY_transpos"/>
</dbReference>
<comment type="caution">
    <text evidence="3">The sequence shown here is derived from an EMBL/GenBank/DDBJ whole genome shotgun (WGS) entry which is preliminary data.</text>
</comment>
<accession>A0A934W3F0</accession>
<gene>
    <name evidence="3" type="ORF">JJB74_22325</name>
</gene>
<proteinExistence type="predicted"/>
<organism evidence="3 4">
    <name type="scientific">Noviherbaspirillum pedocola</name>
    <dbReference type="NCBI Taxonomy" id="2801341"/>
    <lineage>
        <taxon>Bacteria</taxon>
        <taxon>Pseudomonadati</taxon>
        <taxon>Pseudomonadota</taxon>
        <taxon>Betaproteobacteria</taxon>
        <taxon>Burkholderiales</taxon>
        <taxon>Oxalobacteraceae</taxon>
        <taxon>Noviherbaspirillum</taxon>
    </lineage>
</organism>
<reference evidence="3" key="1">
    <citation type="submission" date="2021-01" db="EMBL/GenBank/DDBJ databases">
        <title>Genome sequence of strain Noviherbaspirillum sp. DKR-6.</title>
        <authorList>
            <person name="Chaudhary D.K."/>
        </authorList>
    </citation>
    <scope>NUCLEOTIDE SEQUENCE</scope>
    <source>
        <strain evidence="3">DKR-6</strain>
    </source>
</reference>